<protein>
    <submittedName>
        <fullName evidence="1">Uncharacterized protein</fullName>
    </submittedName>
</protein>
<organism evidence="1 2">
    <name type="scientific">Metallosphaera hakonensis JCM 8857 = DSM 7519</name>
    <dbReference type="NCBI Taxonomy" id="1293036"/>
    <lineage>
        <taxon>Archaea</taxon>
        <taxon>Thermoproteota</taxon>
        <taxon>Thermoprotei</taxon>
        <taxon>Sulfolobales</taxon>
        <taxon>Sulfolobaceae</taxon>
        <taxon>Metallosphaera</taxon>
    </lineage>
</organism>
<dbReference type="RefSeq" id="WP_054837217.1">
    <property type="nucleotide sequence ID" value="NZ_BBBA01000032.1"/>
</dbReference>
<dbReference type="STRING" id="1293036.GCA_001315825_02623"/>
<dbReference type="Proteomes" id="UP000247586">
    <property type="component" value="Chromosome"/>
</dbReference>
<dbReference type="OrthoDB" id="45002at2157"/>
<name>A0A2U9IRG5_9CREN</name>
<dbReference type="AlphaFoldDB" id="A0A2U9IRG5"/>
<proteinExistence type="predicted"/>
<gene>
    <name evidence="1" type="ORF">DFR87_01390</name>
</gene>
<evidence type="ECO:0000313" key="1">
    <source>
        <dbReference type="EMBL" id="AWR98576.1"/>
    </source>
</evidence>
<evidence type="ECO:0000313" key="2">
    <source>
        <dbReference type="Proteomes" id="UP000247586"/>
    </source>
</evidence>
<accession>A0A2U9IRG5</accession>
<dbReference type="GeneID" id="36833954"/>
<dbReference type="KEGG" id="mhk:DFR87_01390"/>
<reference evidence="1" key="1">
    <citation type="submission" date="2018-05" db="EMBL/GenBank/DDBJ databases">
        <title>Complete Genome Sequences of Extremely Thermoacidophilic, Metal-Mobilizing Type-Strain Members of the Archaeal Family Sulfolobaceae: Acidianus brierleyi DSM-1651T, Acidianus sulfidivorans DSM-18786T, Metallosphaera hakonensis DSM-7519T, and Metallosphaera prunae DSM-10039T.</title>
        <authorList>
            <person name="Counts J.A."/>
            <person name="Kelly R.M."/>
        </authorList>
    </citation>
    <scope>NUCLEOTIDE SEQUENCE [LARGE SCALE GENOMIC DNA]</scope>
    <source>
        <strain evidence="1">HO1-1</strain>
    </source>
</reference>
<keyword evidence="2" id="KW-1185">Reference proteome</keyword>
<sequence length="62" mass="7411">MNKKLTQKDFNDFKEVVWDLIKFFKESKLCKENREESEVGRIHLTLLTIVVIHDLDCSKELD</sequence>
<dbReference type="EMBL" id="CP029287">
    <property type="protein sequence ID" value="AWR98576.1"/>
    <property type="molecule type" value="Genomic_DNA"/>
</dbReference>